<comment type="caution">
    <text evidence="9">The sequence shown here is derived from an EMBL/GenBank/DDBJ whole genome shotgun (WGS) entry which is preliminary data.</text>
</comment>
<feature type="transmembrane region" description="Helical" evidence="7">
    <location>
        <begin position="790"/>
        <end position="812"/>
    </location>
</feature>
<protein>
    <submittedName>
        <fullName evidence="9">FtsX-like permease family protein</fullName>
    </submittedName>
</protein>
<proteinExistence type="inferred from homology"/>
<comment type="subcellular location">
    <subcellularLocation>
        <location evidence="1">Cell membrane</location>
        <topology evidence="1">Multi-pass membrane protein</topology>
    </subcellularLocation>
</comment>
<dbReference type="PANTHER" id="PTHR30572">
    <property type="entry name" value="MEMBRANE COMPONENT OF TRANSPORTER-RELATED"/>
    <property type="match status" value="1"/>
</dbReference>
<dbReference type="Proteomes" id="UP000077381">
    <property type="component" value="Unassembled WGS sequence"/>
</dbReference>
<feature type="transmembrane region" description="Helical" evidence="7">
    <location>
        <begin position="832"/>
        <end position="855"/>
    </location>
</feature>
<dbReference type="STRING" id="1716141.STSP_49970"/>
<keyword evidence="10" id="KW-1185">Reference proteome</keyword>
<comment type="similarity">
    <text evidence="6">Belongs to the ABC-4 integral membrane protein family.</text>
</comment>
<gene>
    <name evidence="9" type="ORF">STSP_49970</name>
</gene>
<name>A0A177HL36_9ACTN</name>
<organism evidence="9 10">
    <name type="scientific">Streptomyces jeddahensis</name>
    <dbReference type="NCBI Taxonomy" id="1716141"/>
    <lineage>
        <taxon>Bacteria</taxon>
        <taxon>Bacillati</taxon>
        <taxon>Actinomycetota</taxon>
        <taxon>Actinomycetes</taxon>
        <taxon>Kitasatosporales</taxon>
        <taxon>Streptomycetaceae</taxon>
        <taxon>Streptomyces</taxon>
    </lineage>
</organism>
<feature type="transmembrane region" description="Helical" evidence="7">
    <location>
        <begin position="642"/>
        <end position="664"/>
    </location>
</feature>
<reference evidence="9 10" key="1">
    <citation type="submission" date="2015-12" db="EMBL/GenBank/DDBJ databases">
        <title>Genome sequence of Streptomyces sp. G25.</title>
        <authorList>
            <person name="Poehlein A."/>
            <person name="Roettig A."/>
            <person name="Hiessl S."/>
            <person name="Hauschild P."/>
            <person name="Schauer J."/>
            <person name="Madkour M.H."/>
            <person name="Al-Ansari A.M."/>
            <person name="Almakishah N.H."/>
            <person name="Steinbuechel A."/>
            <person name="Daniel R."/>
        </authorList>
    </citation>
    <scope>NUCLEOTIDE SEQUENCE [LARGE SCALE GENOMIC DNA]</scope>
    <source>
        <strain evidence="10">G25(2015)</strain>
    </source>
</reference>
<evidence type="ECO:0000256" key="7">
    <source>
        <dbReference type="SAM" id="Phobius"/>
    </source>
</evidence>
<dbReference type="GO" id="GO:0022857">
    <property type="term" value="F:transmembrane transporter activity"/>
    <property type="evidence" value="ECO:0007669"/>
    <property type="project" value="TreeGrafter"/>
</dbReference>
<dbReference type="EMBL" id="LOHS01000104">
    <property type="protein sequence ID" value="OAH11661.1"/>
    <property type="molecule type" value="Genomic_DNA"/>
</dbReference>
<dbReference type="AlphaFoldDB" id="A0A177HL36"/>
<dbReference type="OrthoDB" id="3268975at2"/>
<evidence type="ECO:0000313" key="9">
    <source>
        <dbReference type="EMBL" id="OAH11661.1"/>
    </source>
</evidence>
<feature type="transmembrane region" description="Helical" evidence="7">
    <location>
        <begin position="918"/>
        <end position="941"/>
    </location>
</feature>
<keyword evidence="2" id="KW-1003">Cell membrane</keyword>
<dbReference type="Pfam" id="PF02687">
    <property type="entry name" value="FtsX"/>
    <property type="match status" value="2"/>
</dbReference>
<evidence type="ECO:0000256" key="3">
    <source>
        <dbReference type="ARBA" id="ARBA00022692"/>
    </source>
</evidence>
<dbReference type="InterPro" id="IPR050250">
    <property type="entry name" value="Macrolide_Exporter_MacB"/>
</dbReference>
<evidence type="ECO:0000256" key="6">
    <source>
        <dbReference type="ARBA" id="ARBA00038076"/>
    </source>
</evidence>
<feature type="transmembrane region" description="Helical" evidence="7">
    <location>
        <begin position="720"/>
        <end position="743"/>
    </location>
</feature>
<sequence>MLGMITGQLRRQAVRTLTLLLGVLVATAGFTLLTGSVETSRLEVKASADANFRAAYDILVRPTGARSGREASTGQVRPNFLSGQFGGITSAQWRQIAGIRGVEIAAPVAMLGYVQARTYARVDVTGQLDPTADRQLLRLRSTWRTDRGLSEARDPGATYVYVTSNPVVLPDAGSTRDAPDWSRVYTYRGRPLSDIGLALSRGKTVCDLGEMPPLEVLPGGKFEPLCAIRKVAGLDGEAATDQLDPAQRSRLVVMQRHPDGTFTSGTDVHNRTSGRHAVADVSWPMTLLLAAVDPAQEARLVGVDRAVVAGRYLRDGEKPVVKEEAGSRFADIPLVSTTRPYLDEQLTTTVSRATGPLPKLSGRGADDLRRLLAALPVGAGATTRADADAVFRRSVADGTMKVNPFVVLQAGSPRYPADGSVLRPPPVAQDTSELWLQETIGGDPPAWFVQDTAFRPVTRLPGTEPGAQHFPDFKVVGTYDLDRLTSFSKLSEVPLETYRPPAARAADDASRAALGDRALAPNSNPGGYLATPPQLLTTLESVEAVTGPDSPHAEDPISAVRVRVAGVSGMDAASRERIRKVAETITNRTGLEVDITAGSSPAPQRVELARGTFGRPALALTENWTAKGTAVALVEAADRKSVLLFGLVLGVCAMFLGNAVAASVRTRQRELAVLACTGWTGARLAGLVLGEVALVGAVAGAAGAGLSFPLGWVFGLEVSAGRALLAVPLVVATALLAGAAPAIRAGRPYPARALRGAVAGPRRARRAGRGRTLLGLAVTGVLRTPARSALGALALAVGVAAVSLLTAIMWTFHGTVQGTLLGDAVSLEVRGVDVAAAVLTAALGLFALADVLYLDGCERDGEFAMLRACGWADTEVMRLVVVQGTVIGASGALLGAGTGLALTVAFTGSLPAGLPGAGALVAAAGALAAVASSAVAAGLAVRRSPAGPLAEDG</sequence>
<accession>A0A177HL36</accession>
<dbReference type="InterPro" id="IPR003838">
    <property type="entry name" value="ABC3_permease_C"/>
</dbReference>
<feature type="transmembrane region" description="Helical" evidence="7">
    <location>
        <begin position="684"/>
        <end position="708"/>
    </location>
</feature>
<evidence type="ECO:0000256" key="4">
    <source>
        <dbReference type="ARBA" id="ARBA00022989"/>
    </source>
</evidence>
<feature type="domain" description="ABC3 transporter permease C-terminal" evidence="8">
    <location>
        <begin position="643"/>
        <end position="747"/>
    </location>
</feature>
<dbReference type="PANTHER" id="PTHR30572:SF4">
    <property type="entry name" value="ABC TRANSPORTER PERMEASE YTRF"/>
    <property type="match status" value="1"/>
</dbReference>
<evidence type="ECO:0000313" key="10">
    <source>
        <dbReference type="Proteomes" id="UP000077381"/>
    </source>
</evidence>
<keyword evidence="3 7" id="KW-0812">Transmembrane</keyword>
<feature type="domain" description="ABC3 transporter permease C-terminal" evidence="8">
    <location>
        <begin position="836"/>
        <end position="944"/>
    </location>
</feature>
<feature type="transmembrane region" description="Helical" evidence="7">
    <location>
        <begin position="876"/>
        <end position="906"/>
    </location>
</feature>
<evidence type="ECO:0000256" key="5">
    <source>
        <dbReference type="ARBA" id="ARBA00023136"/>
    </source>
</evidence>
<keyword evidence="5 7" id="KW-0472">Membrane</keyword>
<keyword evidence="4 7" id="KW-1133">Transmembrane helix</keyword>
<evidence type="ECO:0000256" key="2">
    <source>
        <dbReference type="ARBA" id="ARBA00022475"/>
    </source>
</evidence>
<evidence type="ECO:0000259" key="8">
    <source>
        <dbReference type="Pfam" id="PF02687"/>
    </source>
</evidence>
<dbReference type="PATRIC" id="fig|1716141.3.peg.5249"/>
<evidence type="ECO:0000256" key="1">
    <source>
        <dbReference type="ARBA" id="ARBA00004651"/>
    </source>
</evidence>
<dbReference type="GO" id="GO:0005886">
    <property type="term" value="C:plasma membrane"/>
    <property type="evidence" value="ECO:0007669"/>
    <property type="project" value="UniProtKB-SubCell"/>
</dbReference>